<dbReference type="InterPro" id="IPR001017">
    <property type="entry name" value="DH_E1"/>
</dbReference>
<dbReference type="RefSeq" id="WP_109681088.1">
    <property type="nucleotide sequence ID" value="NZ_QGGP01000001.1"/>
</dbReference>
<dbReference type="EMBL" id="QGGP01000001">
    <property type="protein sequence ID" value="PWK20835.1"/>
    <property type="molecule type" value="Genomic_DNA"/>
</dbReference>
<feature type="domain" description="Transketolase-like pyrimidine-binding" evidence="7">
    <location>
        <begin position="577"/>
        <end position="770"/>
    </location>
</feature>
<evidence type="ECO:0000256" key="6">
    <source>
        <dbReference type="ARBA" id="ARBA00023052"/>
    </source>
</evidence>
<evidence type="ECO:0000313" key="8">
    <source>
        <dbReference type="EMBL" id="PWK20835.1"/>
    </source>
</evidence>
<dbReference type="GO" id="GO:0004591">
    <property type="term" value="F:oxoglutarate dehydrogenase (succinyl-transferring) activity"/>
    <property type="evidence" value="ECO:0007669"/>
    <property type="project" value="UniProtKB-EC"/>
</dbReference>
<dbReference type="SMART" id="SM00861">
    <property type="entry name" value="Transket_pyr"/>
    <property type="match status" value="1"/>
</dbReference>
<dbReference type="EC" id="1.2.4.2" evidence="4"/>
<dbReference type="PIRSF" id="PIRSF000157">
    <property type="entry name" value="Oxoglu_dh_E1"/>
    <property type="match status" value="1"/>
</dbReference>
<organism evidence="8 9">
    <name type="scientific">Xanthomarina spongicola</name>
    <dbReference type="NCBI Taxonomy" id="570520"/>
    <lineage>
        <taxon>Bacteria</taxon>
        <taxon>Pseudomonadati</taxon>
        <taxon>Bacteroidota</taxon>
        <taxon>Flavobacteriia</taxon>
        <taxon>Flavobacteriales</taxon>
        <taxon>Flavobacteriaceae</taxon>
        <taxon>Xanthomarina</taxon>
    </lineage>
</organism>
<dbReference type="Proteomes" id="UP000245430">
    <property type="component" value="Unassembled WGS sequence"/>
</dbReference>
<dbReference type="NCBIfam" id="NF006914">
    <property type="entry name" value="PRK09404.1"/>
    <property type="match status" value="1"/>
</dbReference>
<evidence type="ECO:0000313" key="9">
    <source>
        <dbReference type="Proteomes" id="UP000245430"/>
    </source>
</evidence>
<dbReference type="AlphaFoldDB" id="A0A316DS95"/>
<dbReference type="Gene3D" id="3.40.50.12470">
    <property type="match status" value="1"/>
</dbReference>
<dbReference type="Pfam" id="PF02779">
    <property type="entry name" value="Transket_pyr"/>
    <property type="match status" value="1"/>
</dbReference>
<comment type="cofactor">
    <cofactor evidence="1">
        <name>thiamine diphosphate</name>
        <dbReference type="ChEBI" id="CHEBI:58937"/>
    </cofactor>
</comment>
<evidence type="ECO:0000256" key="5">
    <source>
        <dbReference type="ARBA" id="ARBA00023002"/>
    </source>
</evidence>
<keyword evidence="6" id="KW-0786">Thiamine pyrophosphate</keyword>
<dbReference type="Pfam" id="PF16870">
    <property type="entry name" value="OxoGdeHyase_C"/>
    <property type="match status" value="1"/>
</dbReference>
<dbReference type="InterPro" id="IPR042179">
    <property type="entry name" value="KGD_C_sf"/>
</dbReference>
<name>A0A316DS95_9FLAO</name>
<dbReference type="InterPro" id="IPR011603">
    <property type="entry name" value="2oxoglutarate_DH_E1"/>
</dbReference>
<evidence type="ECO:0000256" key="4">
    <source>
        <dbReference type="ARBA" id="ARBA00012280"/>
    </source>
</evidence>
<dbReference type="GO" id="GO:0006099">
    <property type="term" value="P:tricarboxylic acid cycle"/>
    <property type="evidence" value="ECO:0007669"/>
    <property type="project" value="TreeGrafter"/>
</dbReference>
<reference evidence="8 9" key="1">
    <citation type="submission" date="2018-05" db="EMBL/GenBank/DDBJ databases">
        <title>Genomic Encyclopedia of Archaeal and Bacterial Type Strains, Phase II (KMG-II): from individual species to whole genera.</title>
        <authorList>
            <person name="Goeker M."/>
        </authorList>
    </citation>
    <scope>NUCLEOTIDE SEQUENCE [LARGE SCALE GENOMIC DNA]</scope>
    <source>
        <strain evidence="8 9">DSM 22637</strain>
    </source>
</reference>
<comment type="caution">
    <text evidence="8">The sequence shown here is derived from an EMBL/GenBank/DDBJ whole genome shotgun (WGS) entry which is preliminary data.</text>
</comment>
<dbReference type="Gene3D" id="1.10.287.1150">
    <property type="entry name" value="TPP helical domain"/>
    <property type="match status" value="1"/>
</dbReference>
<dbReference type="GO" id="GO:0005829">
    <property type="term" value="C:cytosol"/>
    <property type="evidence" value="ECO:0007669"/>
    <property type="project" value="TreeGrafter"/>
</dbReference>
<evidence type="ECO:0000259" key="7">
    <source>
        <dbReference type="SMART" id="SM00861"/>
    </source>
</evidence>
<dbReference type="InterPro" id="IPR031717">
    <property type="entry name" value="ODO-1/KGD_C"/>
</dbReference>
<dbReference type="SUPFAM" id="SSF52518">
    <property type="entry name" value="Thiamin diphosphate-binding fold (THDP-binding)"/>
    <property type="match status" value="2"/>
</dbReference>
<dbReference type="Pfam" id="PF16078">
    <property type="entry name" value="2-oxogl_dehyd_N"/>
    <property type="match status" value="1"/>
</dbReference>
<dbReference type="InterPro" id="IPR005475">
    <property type="entry name" value="Transketolase-like_Pyr-bd"/>
</dbReference>
<accession>A0A316DS95</accession>
<evidence type="ECO:0000256" key="2">
    <source>
        <dbReference type="ARBA" id="ARBA00003906"/>
    </source>
</evidence>
<comment type="similarity">
    <text evidence="3">Belongs to the alpha-ketoglutarate dehydrogenase family.</text>
</comment>
<dbReference type="Gene3D" id="3.40.50.11610">
    <property type="entry name" value="Multifunctional 2-oxoglutarate metabolism enzyme, C-terminal domain"/>
    <property type="match status" value="1"/>
</dbReference>
<gene>
    <name evidence="8" type="ORF">LX78_00540</name>
</gene>
<sequence length="919" mass="104909">MDKFSFLNAAHSAYFADLYDQYLQNPDSVEPSWRAFFQGFDFGSESSGMIDLPVEAASCEHVSESLTKEFQVVKLIDGYRTRGHLFTKTNPVRARRKYAPTLEIENFGLSESDLNTVFNAGEIIGIGPKTLREIRSHLEAIYCNSIGVEYMYIRQPEVISWFQSKLNVNDNQPKFSADEKRHILKKLNEAVSFESFLHTKYVGQKRFSLEGGESLIPALDALIENASEYDVKEFVMGMAHRGRLSTLTNIFGKSAKDIFSEFDGKDYEQEVFDGDVKYHLGWTSDRVTDSGKKINLNIAPNPSHLETVGAVVEGIARAKQDDKYPENPSQVLPIIVHGDAAIAGQGLVYEIVQMAQLDGYKTNGTIHIVVNNQIGFTTNYLDARSSIYCTDIAKVTLSPVMHVNADDAEAVVHAMLFALHFRMKFKRDVFIDLLGYRKYGHNEGDEPKFTQPLLYKAIAKHKNPRDIYAEKLIAEGVINKDYVNKLEEDYKNSLEEKLEDSRKIQKTEITPFMSNEWENYITVEEDKMMKPIDTTFSKEGLAKITDVISSLPKDKKFIRKISRLVESRKDMFKEDKLDWAMAEHLAYGTLLEEGYDVRISGQDVERGTFSHRHAVVKVEDSEEEIILHNNISDTQGRFFIYNSLLSEYGVVGFDYGYAMASPKTLTIWEAQFGDFSNGAQIMLDQYISAAEDKWKLQNGLVMLLPHGYEGQGAEHSSGRMERYLQLCAKDNMFVADCTTPANMYHLLRKQMKANFRKPLIVFTPKSLLRHPLVVSTVDEFANGSFQMLIDDERAKAEKIKTLVFLTGKFYYDLLEEQEKLERNDVALVRIEQLFPLPINEIRDILKKYKNATDVVWAQEEPRNMGAYSHMLMHLDEAKTFRAVTRRAYGAPAAGSSVRSKKRHKEVIDFVFDKSKNNQR</sequence>
<keyword evidence="5" id="KW-0560">Oxidoreductase</keyword>
<dbReference type="InterPro" id="IPR029061">
    <property type="entry name" value="THDP-binding"/>
</dbReference>
<protein>
    <recommendedName>
        <fullName evidence="4">oxoglutarate dehydrogenase (succinyl-transferring)</fullName>
        <ecNumber evidence="4">1.2.4.2</ecNumber>
    </recommendedName>
</protein>
<dbReference type="Gene3D" id="3.40.50.970">
    <property type="match status" value="1"/>
</dbReference>
<dbReference type="GO" id="GO:0045252">
    <property type="term" value="C:oxoglutarate dehydrogenase complex"/>
    <property type="evidence" value="ECO:0007669"/>
    <property type="project" value="TreeGrafter"/>
</dbReference>
<dbReference type="PANTHER" id="PTHR23152">
    <property type="entry name" value="2-OXOGLUTARATE DEHYDROGENASE"/>
    <property type="match status" value="1"/>
</dbReference>
<dbReference type="NCBIfam" id="NF008907">
    <property type="entry name" value="PRK12270.1"/>
    <property type="match status" value="1"/>
</dbReference>
<evidence type="ECO:0000256" key="1">
    <source>
        <dbReference type="ARBA" id="ARBA00001964"/>
    </source>
</evidence>
<dbReference type="NCBIfam" id="TIGR00239">
    <property type="entry name" value="2oxo_dh_E1"/>
    <property type="match status" value="1"/>
</dbReference>
<dbReference type="InterPro" id="IPR032106">
    <property type="entry name" value="2-oxogl_dehyd_N"/>
</dbReference>
<evidence type="ECO:0000256" key="3">
    <source>
        <dbReference type="ARBA" id="ARBA00006936"/>
    </source>
</evidence>
<dbReference type="Pfam" id="PF00676">
    <property type="entry name" value="E1_dh"/>
    <property type="match status" value="1"/>
</dbReference>
<dbReference type="GO" id="GO:0030976">
    <property type="term" value="F:thiamine pyrophosphate binding"/>
    <property type="evidence" value="ECO:0007669"/>
    <property type="project" value="InterPro"/>
</dbReference>
<comment type="function">
    <text evidence="2">E1 component of the 2-oxoglutarate dehydrogenase (OGDH) complex which catalyzes the decarboxylation of 2-oxoglutarate, the first step in the conversion of 2-oxoglutarate to succinyl-CoA and CO(2).</text>
</comment>
<dbReference type="PANTHER" id="PTHR23152:SF4">
    <property type="entry name" value="2-OXOADIPATE DEHYDROGENASE COMPLEX COMPONENT E1"/>
    <property type="match status" value="1"/>
</dbReference>
<proteinExistence type="inferred from homology"/>
<dbReference type="OrthoDB" id="9759785at2"/>
<dbReference type="CDD" id="cd02016">
    <property type="entry name" value="TPP_E1_OGDC_like"/>
    <property type="match status" value="1"/>
</dbReference>
<keyword evidence="9" id="KW-1185">Reference proteome</keyword>